<keyword evidence="5" id="KW-1185">Reference proteome</keyword>
<accession>A0AAN7UA01</accession>
<organism evidence="4 5">
    <name type="scientific">Dictyostelium firmibasis</name>
    <dbReference type="NCBI Taxonomy" id="79012"/>
    <lineage>
        <taxon>Eukaryota</taxon>
        <taxon>Amoebozoa</taxon>
        <taxon>Evosea</taxon>
        <taxon>Eumycetozoa</taxon>
        <taxon>Dictyostelia</taxon>
        <taxon>Dictyosteliales</taxon>
        <taxon>Dictyosteliaceae</taxon>
        <taxon>Dictyostelium</taxon>
    </lineage>
</organism>
<dbReference type="GO" id="GO:0006355">
    <property type="term" value="P:regulation of DNA-templated transcription"/>
    <property type="evidence" value="ECO:0007669"/>
    <property type="project" value="InterPro"/>
</dbReference>
<evidence type="ECO:0000256" key="1">
    <source>
        <dbReference type="PROSITE-ProRule" id="PRU00094"/>
    </source>
</evidence>
<keyword evidence="1" id="KW-0862">Zinc</keyword>
<dbReference type="InterPro" id="IPR013088">
    <property type="entry name" value="Znf_NHR/GATA"/>
</dbReference>
<gene>
    <name evidence="4" type="ORF">RB653_005688</name>
</gene>
<dbReference type="GO" id="GO:0008270">
    <property type="term" value="F:zinc ion binding"/>
    <property type="evidence" value="ECO:0007669"/>
    <property type="project" value="UniProtKB-KW"/>
</dbReference>
<evidence type="ECO:0000313" key="4">
    <source>
        <dbReference type="EMBL" id="KAK5584081.1"/>
    </source>
</evidence>
<dbReference type="SMART" id="SM00401">
    <property type="entry name" value="ZnF_GATA"/>
    <property type="match status" value="1"/>
</dbReference>
<comment type="caution">
    <text evidence="4">The sequence shown here is derived from an EMBL/GenBank/DDBJ whole genome shotgun (WGS) entry which is preliminary data.</text>
</comment>
<dbReference type="SUPFAM" id="SSF57716">
    <property type="entry name" value="Glucocorticoid receptor-like (DNA-binding domain)"/>
    <property type="match status" value="1"/>
</dbReference>
<dbReference type="Pfam" id="PF00320">
    <property type="entry name" value="GATA"/>
    <property type="match status" value="1"/>
</dbReference>
<proteinExistence type="predicted"/>
<feature type="domain" description="GATA-type" evidence="3">
    <location>
        <begin position="80"/>
        <end position="137"/>
    </location>
</feature>
<sequence length="191" mass="21128">MGRKINYPSINIDSKNLANVSSGEACASFFVGEGATSDASSVDIFFQGVSTEDSSASTTPTPITISTTTSSVKKRGRPTKKSPDRCFACKITNSPYWRKSLEGNSVVDLCNSCGLDYIKKYRKEKFSKERNNLCTERSLTKNSLNNTDYTSTNNFSNITIKDPILVEIILTTENLTLPPLIYDIINKDNKH</sequence>
<evidence type="ECO:0000313" key="5">
    <source>
        <dbReference type="Proteomes" id="UP001344447"/>
    </source>
</evidence>
<keyword evidence="1" id="KW-0863">Zinc-finger</keyword>
<dbReference type="AlphaFoldDB" id="A0AAN7UA01"/>
<dbReference type="PROSITE" id="PS50114">
    <property type="entry name" value="GATA_ZN_FINGER_2"/>
    <property type="match status" value="1"/>
</dbReference>
<dbReference type="Gene3D" id="3.30.50.10">
    <property type="entry name" value="Erythroid Transcription Factor GATA-1, subunit A"/>
    <property type="match status" value="1"/>
</dbReference>
<name>A0AAN7UA01_9MYCE</name>
<dbReference type="GO" id="GO:0043565">
    <property type="term" value="F:sequence-specific DNA binding"/>
    <property type="evidence" value="ECO:0007669"/>
    <property type="project" value="InterPro"/>
</dbReference>
<evidence type="ECO:0000256" key="2">
    <source>
        <dbReference type="SAM" id="MobiDB-lite"/>
    </source>
</evidence>
<dbReference type="EMBL" id="JAVFKY010000001">
    <property type="protein sequence ID" value="KAK5584081.1"/>
    <property type="molecule type" value="Genomic_DNA"/>
</dbReference>
<keyword evidence="1" id="KW-0479">Metal-binding</keyword>
<dbReference type="InterPro" id="IPR000679">
    <property type="entry name" value="Znf_GATA"/>
</dbReference>
<feature type="region of interest" description="Disordered" evidence="2">
    <location>
        <begin position="53"/>
        <end position="81"/>
    </location>
</feature>
<protein>
    <recommendedName>
        <fullName evidence="3">GATA-type domain-containing protein</fullName>
    </recommendedName>
</protein>
<feature type="compositionally biased region" description="Low complexity" evidence="2">
    <location>
        <begin position="54"/>
        <end position="71"/>
    </location>
</feature>
<evidence type="ECO:0000259" key="3">
    <source>
        <dbReference type="PROSITE" id="PS50114"/>
    </source>
</evidence>
<dbReference type="Proteomes" id="UP001344447">
    <property type="component" value="Unassembled WGS sequence"/>
</dbReference>
<reference evidence="4 5" key="1">
    <citation type="submission" date="2023-11" db="EMBL/GenBank/DDBJ databases">
        <title>Dfirmibasis_genome.</title>
        <authorList>
            <person name="Edelbroek B."/>
            <person name="Kjellin J."/>
            <person name="Jerlstrom-Hultqvist J."/>
            <person name="Soderbom F."/>
        </authorList>
    </citation>
    <scope>NUCLEOTIDE SEQUENCE [LARGE SCALE GENOMIC DNA]</scope>
    <source>
        <strain evidence="4 5">TNS-C-14</strain>
    </source>
</reference>